<keyword evidence="1" id="KW-0472">Membrane</keyword>
<evidence type="ECO:0000313" key="3">
    <source>
        <dbReference type="Proteomes" id="UP001056255"/>
    </source>
</evidence>
<reference evidence="2" key="1">
    <citation type="submission" date="2021-08" db="EMBL/GenBank/DDBJ databases">
        <authorList>
            <person name="Sakaguchi M."/>
            <person name="Kikuchi T."/>
            <person name="Urbanczyk H."/>
        </authorList>
    </citation>
    <scope>NUCLEOTIDE SEQUENCE</scope>
    <source>
        <strain evidence="2">020920N</strain>
    </source>
</reference>
<keyword evidence="1" id="KW-1133">Transmembrane helix</keyword>
<name>A0ABY4X1K1_9GAMM</name>
<dbReference type="RefSeq" id="WP_251881487.1">
    <property type="nucleotide sequence ID" value="NZ_CP082276.1"/>
</dbReference>
<evidence type="ECO:0000256" key="1">
    <source>
        <dbReference type="SAM" id="Phobius"/>
    </source>
</evidence>
<gene>
    <name evidence="2" type="ORF">K6Q96_17800</name>
</gene>
<sequence>MFLSKIAKRFGRDERGVTSIEYAIIGVAISALVVAVFSNSGTLKTTLDGALGNITANITAANSAGSGGGSGGSGGENQ</sequence>
<feature type="transmembrane region" description="Helical" evidence="1">
    <location>
        <begin position="20"/>
        <end position="38"/>
    </location>
</feature>
<dbReference type="Pfam" id="PF04964">
    <property type="entry name" value="Flp_Fap"/>
    <property type="match status" value="1"/>
</dbReference>
<protein>
    <submittedName>
        <fullName evidence="2">Flp family type IVb pilin</fullName>
    </submittedName>
</protein>
<keyword evidence="3" id="KW-1185">Reference proteome</keyword>
<dbReference type="InterPro" id="IPR007047">
    <property type="entry name" value="Flp_Fap"/>
</dbReference>
<proteinExistence type="predicted"/>
<accession>A0ABY4X1K1</accession>
<dbReference type="Proteomes" id="UP001056255">
    <property type="component" value="Chromosome II"/>
</dbReference>
<evidence type="ECO:0000313" key="2">
    <source>
        <dbReference type="EMBL" id="USH05082.1"/>
    </source>
</evidence>
<dbReference type="EMBL" id="CP082276">
    <property type="protein sequence ID" value="USH05082.1"/>
    <property type="molecule type" value="Genomic_DNA"/>
</dbReference>
<keyword evidence="1" id="KW-0812">Transmembrane</keyword>
<organism evidence="2 3">
    <name type="scientific">Grimontia kaedaensis</name>
    <dbReference type="NCBI Taxonomy" id="2872157"/>
    <lineage>
        <taxon>Bacteria</taxon>
        <taxon>Pseudomonadati</taxon>
        <taxon>Pseudomonadota</taxon>
        <taxon>Gammaproteobacteria</taxon>
        <taxon>Vibrionales</taxon>
        <taxon>Vibrionaceae</taxon>
        <taxon>Grimontia</taxon>
    </lineage>
</organism>